<evidence type="ECO:0000256" key="2">
    <source>
        <dbReference type="ARBA" id="ARBA00022692"/>
    </source>
</evidence>
<feature type="transmembrane region" description="Helical" evidence="5">
    <location>
        <begin position="184"/>
        <end position="202"/>
    </location>
</feature>
<name>A0A1Q8V9S4_9ACTO</name>
<feature type="transmembrane region" description="Helical" evidence="5">
    <location>
        <begin position="70"/>
        <end position="90"/>
    </location>
</feature>
<dbReference type="Pfam" id="PF00939">
    <property type="entry name" value="Na_sulph_symp"/>
    <property type="match status" value="1"/>
</dbReference>
<proteinExistence type="predicted"/>
<protein>
    <submittedName>
        <fullName evidence="6">Transporter</fullName>
    </submittedName>
</protein>
<dbReference type="EMBL" id="MSKJ01000010">
    <property type="protein sequence ID" value="OLO44859.1"/>
    <property type="molecule type" value="Genomic_DNA"/>
</dbReference>
<dbReference type="AlphaFoldDB" id="A0A1Q8V9S4"/>
<feature type="transmembrane region" description="Helical" evidence="5">
    <location>
        <begin position="374"/>
        <end position="397"/>
    </location>
</feature>
<feature type="transmembrane region" description="Helical" evidence="5">
    <location>
        <begin position="409"/>
        <end position="427"/>
    </location>
</feature>
<dbReference type="PANTHER" id="PTHR43652">
    <property type="entry name" value="BASIC AMINO ACID ANTIPORTER YFCC-RELATED"/>
    <property type="match status" value="1"/>
</dbReference>
<sequence length="523" mass="54051">MTTATDSVASFETDVPTVRETLPLSLARSGEPAPARRLPWRRIISAALAVCLCAAVGVATWRAGGAEGSLTVTGALTLIIFIASVWAWAFTSVDDTYISLGAATALVLTGALSPDEMFASLGDDTIWLLVAAFVIAVGVSASGLTGRLAAWLVTGTDHPRVLLHLVTAAIVATVFAAPSTSGRAALLLPVYTALAGALRTGAGDDDALAASRKRLVHALSIIFPTVILLSAVGSFLGAGAHLVTSHIVASAGGQEFSFAGWLLLGLPLAALSSHLSTELIVWLFTRKEDMRRRVRVDIADLAAASPTPVTGPLTQAENRAALLVGTVVVLWCTEALHGIDPAIVALLGVLVTSLPGYGSVALRKALAKAPWSLLVFMAATLAMGDALVSTGAAKWVATSAFNAVRIHSPWPFMLVVVVLSTASHLVIQSRSARSAVLIPIVVALSPAVGVSPAAAAFASTAAAGFCHTLPSSAKPVAMFSDIEGMETFSPDDLRRLSLLLGPLMVVLVMACSAWLWPLLGLSW</sequence>
<evidence type="ECO:0000256" key="3">
    <source>
        <dbReference type="ARBA" id="ARBA00022989"/>
    </source>
</evidence>
<dbReference type="RefSeq" id="WP_075376534.1">
    <property type="nucleotide sequence ID" value="NZ_MSKJ01000010.1"/>
</dbReference>
<feature type="transmembrane region" description="Helical" evidence="5">
    <location>
        <begin position="496"/>
        <end position="516"/>
    </location>
</feature>
<dbReference type="GO" id="GO:0022857">
    <property type="term" value="F:transmembrane transporter activity"/>
    <property type="evidence" value="ECO:0007669"/>
    <property type="project" value="InterPro"/>
</dbReference>
<dbReference type="Proteomes" id="UP000186857">
    <property type="component" value="Unassembled WGS sequence"/>
</dbReference>
<feature type="transmembrane region" description="Helical" evidence="5">
    <location>
        <begin position="320"/>
        <end position="336"/>
    </location>
</feature>
<comment type="subcellular location">
    <subcellularLocation>
        <location evidence="1">Membrane</location>
        <topology evidence="1">Multi-pass membrane protein</topology>
    </subcellularLocation>
</comment>
<evidence type="ECO:0000313" key="7">
    <source>
        <dbReference type="Proteomes" id="UP000186857"/>
    </source>
</evidence>
<feature type="transmembrane region" description="Helical" evidence="5">
    <location>
        <begin position="97"/>
        <end position="114"/>
    </location>
</feature>
<dbReference type="GO" id="GO:0005886">
    <property type="term" value="C:plasma membrane"/>
    <property type="evidence" value="ECO:0007669"/>
    <property type="project" value="TreeGrafter"/>
</dbReference>
<keyword evidence="4 5" id="KW-0472">Membrane</keyword>
<evidence type="ECO:0000256" key="4">
    <source>
        <dbReference type="ARBA" id="ARBA00023136"/>
    </source>
</evidence>
<evidence type="ECO:0000256" key="5">
    <source>
        <dbReference type="SAM" id="Phobius"/>
    </source>
</evidence>
<organism evidence="6 7">
    <name type="scientific">Actinomyces oris</name>
    <dbReference type="NCBI Taxonomy" id="544580"/>
    <lineage>
        <taxon>Bacteria</taxon>
        <taxon>Bacillati</taxon>
        <taxon>Actinomycetota</taxon>
        <taxon>Actinomycetes</taxon>
        <taxon>Actinomycetales</taxon>
        <taxon>Actinomycetaceae</taxon>
        <taxon>Actinomyces</taxon>
    </lineage>
</organism>
<feature type="transmembrane region" description="Helical" evidence="5">
    <location>
        <begin position="161"/>
        <end position="178"/>
    </location>
</feature>
<dbReference type="PANTHER" id="PTHR43652:SF2">
    <property type="entry name" value="BASIC AMINO ACID ANTIPORTER YFCC-RELATED"/>
    <property type="match status" value="1"/>
</dbReference>
<dbReference type="OrthoDB" id="9156049at2"/>
<gene>
    <name evidence="6" type="ORF">BKH29_05220</name>
</gene>
<feature type="transmembrane region" description="Helical" evidence="5">
    <location>
        <begin position="126"/>
        <end position="149"/>
    </location>
</feature>
<feature type="transmembrane region" description="Helical" evidence="5">
    <location>
        <begin position="258"/>
        <end position="285"/>
    </location>
</feature>
<accession>A0A1Q8V9S4</accession>
<comment type="caution">
    <text evidence="6">The sequence shown here is derived from an EMBL/GenBank/DDBJ whole genome shotgun (WGS) entry which is preliminary data.</text>
</comment>
<dbReference type="InterPro" id="IPR001898">
    <property type="entry name" value="SLC13A/DASS"/>
</dbReference>
<keyword evidence="3 5" id="KW-1133">Transmembrane helix</keyword>
<feature type="transmembrane region" description="Helical" evidence="5">
    <location>
        <begin position="214"/>
        <end position="238"/>
    </location>
</feature>
<feature type="transmembrane region" description="Helical" evidence="5">
    <location>
        <begin position="43"/>
        <end position="64"/>
    </location>
</feature>
<reference evidence="6 7" key="1">
    <citation type="submission" date="2016-12" db="EMBL/GenBank/DDBJ databases">
        <title>Genomic Comparison of strains in the 'Actinomyces naeslundii' Group.</title>
        <authorList>
            <person name="Mughal S.R."/>
            <person name="Do T."/>
            <person name="Gilbert S.C."/>
            <person name="Witherden E.A."/>
            <person name="Didelot X."/>
            <person name="Beighton D."/>
        </authorList>
    </citation>
    <scope>NUCLEOTIDE SEQUENCE [LARGE SCALE GENOMIC DNA]</scope>
    <source>
        <strain evidence="6 7">CCUG 33920</strain>
    </source>
</reference>
<evidence type="ECO:0000313" key="6">
    <source>
        <dbReference type="EMBL" id="OLO44859.1"/>
    </source>
</evidence>
<dbReference type="InterPro" id="IPR051679">
    <property type="entry name" value="DASS-Related_Transporters"/>
</dbReference>
<keyword evidence="2 5" id="KW-0812">Transmembrane</keyword>
<feature type="transmembrane region" description="Helical" evidence="5">
    <location>
        <begin position="342"/>
        <end position="362"/>
    </location>
</feature>
<evidence type="ECO:0000256" key="1">
    <source>
        <dbReference type="ARBA" id="ARBA00004141"/>
    </source>
</evidence>